<dbReference type="InterPro" id="IPR037294">
    <property type="entry name" value="ABC_BtuC-like"/>
</dbReference>
<evidence type="ECO:0000256" key="1">
    <source>
        <dbReference type="ARBA" id="ARBA00004651"/>
    </source>
</evidence>
<dbReference type="Proteomes" id="UP001232245">
    <property type="component" value="Unassembled WGS sequence"/>
</dbReference>
<comment type="subcellular location">
    <subcellularLocation>
        <location evidence="1">Cell membrane</location>
        <topology evidence="1">Multi-pass membrane protein</topology>
    </subcellularLocation>
</comment>
<organism evidence="9 10">
    <name type="scientific">Metabacillus niabensis</name>
    <dbReference type="NCBI Taxonomy" id="324854"/>
    <lineage>
        <taxon>Bacteria</taxon>
        <taxon>Bacillati</taxon>
        <taxon>Bacillota</taxon>
        <taxon>Bacilli</taxon>
        <taxon>Bacillales</taxon>
        <taxon>Bacillaceae</taxon>
        <taxon>Metabacillus</taxon>
    </lineage>
</organism>
<dbReference type="RefSeq" id="WP_174881220.1">
    <property type="nucleotide sequence ID" value="NZ_CADEPK010000326.1"/>
</dbReference>
<feature type="transmembrane region" description="Helical" evidence="8">
    <location>
        <begin position="242"/>
        <end position="266"/>
    </location>
</feature>
<evidence type="ECO:0000256" key="4">
    <source>
        <dbReference type="ARBA" id="ARBA00022475"/>
    </source>
</evidence>
<accession>A0ABT9Z8S7</accession>
<evidence type="ECO:0000256" key="6">
    <source>
        <dbReference type="ARBA" id="ARBA00022989"/>
    </source>
</evidence>
<feature type="transmembrane region" description="Helical" evidence="8">
    <location>
        <begin position="318"/>
        <end position="338"/>
    </location>
</feature>
<evidence type="ECO:0000256" key="8">
    <source>
        <dbReference type="SAM" id="Phobius"/>
    </source>
</evidence>
<evidence type="ECO:0000256" key="5">
    <source>
        <dbReference type="ARBA" id="ARBA00022692"/>
    </source>
</evidence>
<gene>
    <name evidence="9" type="ORF">J2S02_004612</name>
</gene>
<dbReference type="EMBL" id="JAUSTZ010000017">
    <property type="protein sequence ID" value="MDQ0228232.1"/>
    <property type="molecule type" value="Genomic_DNA"/>
</dbReference>
<reference evidence="9 10" key="1">
    <citation type="submission" date="2023-07" db="EMBL/GenBank/DDBJ databases">
        <title>Genomic Encyclopedia of Type Strains, Phase IV (KMG-IV): sequencing the most valuable type-strain genomes for metagenomic binning, comparative biology and taxonomic classification.</title>
        <authorList>
            <person name="Goeker M."/>
        </authorList>
    </citation>
    <scope>NUCLEOTIDE SEQUENCE [LARGE SCALE GENOMIC DNA]</scope>
    <source>
        <strain evidence="9 10">DSM 17723</strain>
    </source>
</reference>
<dbReference type="PANTHER" id="PTHR30472:SF24">
    <property type="entry name" value="FERRIC ENTEROBACTIN TRANSPORT SYSTEM PERMEASE PROTEIN FEPG"/>
    <property type="match status" value="1"/>
</dbReference>
<feature type="transmembrane region" description="Helical" evidence="8">
    <location>
        <begin position="63"/>
        <end position="83"/>
    </location>
</feature>
<keyword evidence="5 8" id="KW-0812">Transmembrane</keyword>
<evidence type="ECO:0000313" key="9">
    <source>
        <dbReference type="EMBL" id="MDQ0228232.1"/>
    </source>
</evidence>
<evidence type="ECO:0000256" key="3">
    <source>
        <dbReference type="ARBA" id="ARBA00022448"/>
    </source>
</evidence>
<feature type="transmembrane region" description="Helical" evidence="8">
    <location>
        <begin position="201"/>
        <end position="222"/>
    </location>
</feature>
<name>A0ABT9Z8S7_9BACI</name>
<keyword evidence="3" id="KW-0813">Transport</keyword>
<keyword evidence="7 8" id="KW-0472">Membrane</keyword>
<feature type="transmembrane region" description="Helical" evidence="8">
    <location>
        <begin position="12"/>
        <end position="30"/>
    </location>
</feature>
<evidence type="ECO:0000256" key="2">
    <source>
        <dbReference type="ARBA" id="ARBA00007935"/>
    </source>
</evidence>
<evidence type="ECO:0000313" key="10">
    <source>
        <dbReference type="Proteomes" id="UP001232245"/>
    </source>
</evidence>
<dbReference type="PANTHER" id="PTHR30472">
    <property type="entry name" value="FERRIC ENTEROBACTIN TRANSPORT SYSTEM PERMEASE PROTEIN"/>
    <property type="match status" value="1"/>
</dbReference>
<dbReference type="Gene3D" id="1.10.3470.10">
    <property type="entry name" value="ABC transporter involved in vitamin B12 uptake, BtuC"/>
    <property type="match status" value="1"/>
</dbReference>
<protein>
    <submittedName>
        <fullName evidence="9">Iron complex transport system permease protein</fullName>
    </submittedName>
</protein>
<dbReference type="Pfam" id="PF01032">
    <property type="entry name" value="FecCD"/>
    <property type="match status" value="1"/>
</dbReference>
<dbReference type="SUPFAM" id="SSF81345">
    <property type="entry name" value="ABC transporter involved in vitamin B12 uptake, BtuC"/>
    <property type="match status" value="1"/>
</dbReference>
<keyword evidence="10" id="KW-1185">Reference proteome</keyword>
<evidence type="ECO:0000256" key="7">
    <source>
        <dbReference type="ARBA" id="ARBA00023136"/>
    </source>
</evidence>
<comment type="caution">
    <text evidence="9">The sequence shown here is derived from an EMBL/GenBank/DDBJ whole genome shotgun (WGS) entry which is preliminary data.</text>
</comment>
<keyword evidence="6 8" id="KW-1133">Transmembrane helix</keyword>
<feature type="transmembrane region" description="Helical" evidence="8">
    <location>
        <begin position="95"/>
        <end position="113"/>
    </location>
</feature>
<feature type="transmembrane region" description="Helical" evidence="8">
    <location>
        <begin position="153"/>
        <end position="172"/>
    </location>
</feature>
<proteinExistence type="inferred from homology"/>
<dbReference type="InterPro" id="IPR000522">
    <property type="entry name" value="ABC_transptr_permease_BtuC"/>
</dbReference>
<dbReference type="CDD" id="cd06550">
    <property type="entry name" value="TM_ABC_iron-siderophores_like"/>
    <property type="match status" value="1"/>
</dbReference>
<sequence>MKQRTRFRDHEKWIFIFTLLLFAISIFNLITGKVTLSLTEFYYALLGNPLIDFHEKIIWNLRIPRGIVAIVAGGMLGLAGALLQSVTRNELAEPGILGVTSGSVLFAVVWLTYSDGISLSPYLLPIISCIGGLFITFAVFYISSQSKLGHLQIALVGVILSSILQSFTTFVLLGNQEALGNMLLWIIGSLNGRIWIHVEILVPIAIVSITIGLCSAAIANGLRLGDHQASLIGLNVKRARLFLLSTAAILTAGAISVVGAIGFIGLIGPHIAKKIVGEDARKHFPLSALISSFLLVLSDAIAQSLVLTLPIEKFSSEVQLPTGAITALLGAPFFMYLLSNKRRRKH</sequence>
<feature type="transmembrane region" description="Helical" evidence="8">
    <location>
        <begin position="119"/>
        <end position="141"/>
    </location>
</feature>
<keyword evidence="4" id="KW-1003">Cell membrane</keyword>
<comment type="similarity">
    <text evidence="2">Belongs to the binding-protein-dependent transport system permease family. FecCD subfamily.</text>
</comment>